<comment type="catalytic activity">
    <reaction evidence="1">
        <text>S-ubiquitinyl-[E2 ubiquitin-conjugating enzyme]-L-cysteine + [acceptor protein]-L-lysine = [E2 ubiquitin-conjugating enzyme]-L-cysteine + N(6)-ubiquitinyl-[acceptor protein]-L-lysine.</text>
        <dbReference type="EC" id="2.3.2.27"/>
    </reaction>
</comment>
<dbReference type="InterPro" id="IPR001841">
    <property type="entry name" value="Znf_RING"/>
</dbReference>
<dbReference type="InterPro" id="IPR013083">
    <property type="entry name" value="Znf_RING/FYVE/PHD"/>
</dbReference>
<evidence type="ECO:0000256" key="6">
    <source>
        <dbReference type="ARBA" id="ARBA00022786"/>
    </source>
</evidence>
<sequence length="208" mass="23497">MHYCFLAAIFYNASLASWAYKFVQQYTGIKSNEQLDAPASAAQVAAPLNSYAVSNDIQSNIVTSAPRILHFDADVTLSDQHQDGQIKEQENDQVDMEHDCNGIKSTGLQCEARCLESKTKFSSEKPETEVARACGLSEDEDVCPTCLEEYIPENPRIVLQCSHSYHLSCIYEWMERSENCPICGKVIQFLYSSALIPFSLRFKSYFEF</sequence>
<dbReference type="PANTHER" id="PTHR46463">
    <property type="entry name" value="ZINC FINGER, RING/FYVE/PHD-TYPE"/>
    <property type="match status" value="1"/>
</dbReference>
<keyword evidence="4" id="KW-0479">Metal-binding</keyword>
<evidence type="ECO:0000256" key="5">
    <source>
        <dbReference type="ARBA" id="ARBA00022771"/>
    </source>
</evidence>
<dbReference type="Pfam" id="PF13639">
    <property type="entry name" value="zf-RING_2"/>
    <property type="match status" value="1"/>
</dbReference>
<keyword evidence="7" id="KW-0862">Zinc</keyword>
<dbReference type="Proteomes" id="UP000515121">
    <property type="component" value="Unplaced"/>
</dbReference>
<dbReference type="PANTHER" id="PTHR46463:SF10">
    <property type="entry name" value="OS01G0926200 PROTEIN"/>
    <property type="match status" value="1"/>
</dbReference>
<feature type="signal peptide" evidence="9">
    <location>
        <begin position="1"/>
        <end position="19"/>
    </location>
</feature>
<evidence type="ECO:0000259" key="10">
    <source>
        <dbReference type="PROSITE" id="PS50089"/>
    </source>
</evidence>
<dbReference type="OrthoDB" id="8062037at2759"/>
<dbReference type="EC" id="2.3.2.27" evidence="2"/>
<evidence type="ECO:0000256" key="2">
    <source>
        <dbReference type="ARBA" id="ARBA00012483"/>
    </source>
</evidence>
<evidence type="ECO:0000256" key="4">
    <source>
        <dbReference type="ARBA" id="ARBA00022723"/>
    </source>
</evidence>
<dbReference type="AlphaFoldDB" id="A0A6P6BFA2"/>
<dbReference type="Gene3D" id="3.30.40.10">
    <property type="entry name" value="Zinc/RING finger domain, C3HC4 (zinc finger)"/>
    <property type="match status" value="1"/>
</dbReference>
<dbReference type="GeneID" id="111317585"/>
<dbReference type="SMART" id="SM00184">
    <property type="entry name" value="RING"/>
    <property type="match status" value="1"/>
</dbReference>
<dbReference type="KEGG" id="dzi:111317585"/>
<evidence type="ECO:0000256" key="8">
    <source>
        <dbReference type="PROSITE-ProRule" id="PRU00175"/>
    </source>
</evidence>
<proteinExistence type="predicted"/>
<dbReference type="GO" id="GO:0008270">
    <property type="term" value="F:zinc ion binding"/>
    <property type="evidence" value="ECO:0007669"/>
    <property type="project" value="UniProtKB-KW"/>
</dbReference>
<dbReference type="SUPFAM" id="SSF57850">
    <property type="entry name" value="RING/U-box"/>
    <property type="match status" value="1"/>
</dbReference>
<feature type="chain" id="PRO_5028403402" description="RING-type E3 ubiquitin transferase" evidence="9">
    <location>
        <begin position="20"/>
        <end position="208"/>
    </location>
</feature>
<feature type="domain" description="RING-type" evidence="10">
    <location>
        <begin position="143"/>
        <end position="183"/>
    </location>
</feature>
<evidence type="ECO:0000256" key="7">
    <source>
        <dbReference type="ARBA" id="ARBA00022833"/>
    </source>
</evidence>
<keyword evidence="5 8" id="KW-0863">Zinc-finger</keyword>
<evidence type="ECO:0000256" key="1">
    <source>
        <dbReference type="ARBA" id="ARBA00000900"/>
    </source>
</evidence>
<keyword evidence="9" id="KW-0732">Signal</keyword>
<keyword evidence="11" id="KW-1185">Reference proteome</keyword>
<gene>
    <name evidence="12" type="primary">LOC111317585</name>
</gene>
<dbReference type="RefSeq" id="XP_022775754.1">
    <property type="nucleotide sequence ID" value="XM_022920019.1"/>
</dbReference>
<evidence type="ECO:0000256" key="9">
    <source>
        <dbReference type="SAM" id="SignalP"/>
    </source>
</evidence>
<evidence type="ECO:0000313" key="11">
    <source>
        <dbReference type="Proteomes" id="UP000515121"/>
    </source>
</evidence>
<evidence type="ECO:0000313" key="12">
    <source>
        <dbReference type="RefSeq" id="XP_022775754.1"/>
    </source>
</evidence>
<organism evidence="11 12">
    <name type="scientific">Durio zibethinus</name>
    <name type="common">Durian</name>
    <dbReference type="NCBI Taxonomy" id="66656"/>
    <lineage>
        <taxon>Eukaryota</taxon>
        <taxon>Viridiplantae</taxon>
        <taxon>Streptophyta</taxon>
        <taxon>Embryophyta</taxon>
        <taxon>Tracheophyta</taxon>
        <taxon>Spermatophyta</taxon>
        <taxon>Magnoliopsida</taxon>
        <taxon>eudicotyledons</taxon>
        <taxon>Gunneridae</taxon>
        <taxon>Pentapetalae</taxon>
        <taxon>rosids</taxon>
        <taxon>malvids</taxon>
        <taxon>Malvales</taxon>
        <taxon>Malvaceae</taxon>
        <taxon>Helicteroideae</taxon>
        <taxon>Durio</taxon>
    </lineage>
</organism>
<accession>A0A6P6BFA2</accession>
<evidence type="ECO:0000256" key="3">
    <source>
        <dbReference type="ARBA" id="ARBA00022679"/>
    </source>
</evidence>
<keyword evidence="6" id="KW-0833">Ubl conjugation pathway</keyword>
<dbReference type="PROSITE" id="PS50089">
    <property type="entry name" value="ZF_RING_2"/>
    <property type="match status" value="1"/>
</dbReference>
<reference evidence="12" key="1">
    <citation type="submission" date="2025-08" db="UniProtKB">
        <authorList>
            <consortium name="RefSeq"/>
        </authorList>
    </citation>
    <scope>IDENTIFICATION</scope>
    <source>
        <tissue evidence="12">Fruit stalk</tissue>
    </source>
</reference>
<protein>
    <recommendedName>
        <fullName evidence="2">RING-type E3 ubiquitin transferase</fullName>
        <ecNumber evidence="2">2.3.2.27</ecNumber>
    </recommendedName>
</protein>
<dbReference type="GO" id="GO:0061630">
    <property type="term" value="F:ubiquitin protein ligase activity"/>
    <property type="evidence" value="ECO:0007669"/>
    <property type="project" value="UniProtKB-EC"/>
</dbReference>
<keyword evidence="3" id="KW-0808">Transferase</keyword>
<name>A0A6P6BFA2_DURZI</name>